<gene>
    <name evidence="2" type="ORF">E5170_17820</name>
</gene>
<reference evidence="2 3" key="1">
    <citation type="submission" date="2019-04" db="EMBL/GenBank/DDBJ databases">
        <title>Draft genome sequence of Pseudomonas sp. M7D1 isolated from rhizosphere of plant the flowery desert.</title>
        <authorList>
            <person name="Poblete-Morales M."/>
            <person name="Plaza N."/>
            <person name="Corsini G."/>
            <person name="Silva E."/>
        </authorList>
    </citation>
    <scope>NUCLEOTIDE SEQUENCE [LARGE SCALE GENOMIC DNA]</scope>
    <source>
        <strain evidence="2 3">M7D1</strain>
    </source>
</reference>
<protein>
    <submittedName>
        <fullName evidence="2">Uncharacterized protein</fullName>
    </submittedName>
</protein>
<organism evidence="2 3">
    <name type="scientific">Pseudomonas atacamensis</name>
    <dbReference type="NCBI Taxonomy" id="2565368"/>
    <lineage>
        <taxon>Bacteria</taxon>
        <taxon>Pseudomonadati</taxon>
        <taxon>Pseudomonadota</taxon>
        <taxon>Gammaproteobacteria</taxon>
        <taxon>Pseudomonadales</taxon>
        <taxon>Pseudomonadaceae</taxon>
        <taxon>Pseudomonas</taxon>
    </lineage>
</organism>
<dbReference type="AlphaFoldDB" id="A0AAQ2D8P3"/>
<evidence type="ECO:0000313" key="2">
    <source>
        <dbReference type="EMBL" id="THF29068.1"/>
    </source>
</evidence>
<sequence>MGVSLLTKAVGQPAHQSPDPTPSRAGSLPQGLGYTGRALTRHKAIVATRYSRWTCFPHQAPSSTTIQDVWRALMHNQRRSLTTGPRLWTSCWH</sequence>
<proteinExistence type="predicted"/>
<feature type="region of interest" description="Disordered" evidence="1">
    <location>
        <begin position="1"/>
        <end position="33"/>
    </location>
</feature>
<dbReference type="Proteomes" id="UP000310574">
    <property type="component" value="Unassembled WGS sequence"/>
</dbReference>
<evidence type="ECO:0000256" key="1">
    <source>
        <dbReference type="SAM" id="MobiDB-lite"/>
    </source>
</evidence>
<dbReference type="EMBL" id="SSBS01000005">
    <property type="protein sequence ID" value="THF29068.1"/>
    <property type="molecule type" value="Genomic_DNA"/>
</dbReference>
<evidence type="ECO:0000313" key="3">
    <source>
        <dbReference type="Proteomes" id="UP000310574"/>
    </source>
</evidence>
<name>A0AAQ2D8P3_9PSED</name>
<comment type="caution">
    <text evidence="2">The sequence shown here is derived from an EMBL/GenBank/DDBJ whole genome shotgun (WGS) entry which is preliminary data.</text>
</comment>
<accession>A0AAQ2D8P3</accession>